<dbReference type="AlphaFoldDB" id="A0A811UP00"/>
<proteinExistence type="predicted"/>
<reference evidence="1" key="1">
    <citation type="submission" date="2020-11" db="EMBL/GenBank/DDBJ databases">
        <authorList>
            <person name="Whitehead M."/>
        </authorList>
    </citation>
    <scope>NUCLEOTIDE SEQUENCE</scope>
    <source>
        <strain evidence="1">EGII</strain>
    </source>
</reference>
<evidence type="ECO:0000313" key="2">
    <source>
        <dbReference type="Proteomes" id="UP000606786"/>
    </source>
</evidence>
<gene>
    <name evidence="1" type="ORF">CCAP1982_LOCUS8091</name>
</gene>
<dbReference type="EMBL" id="CAJHJT010000012">
    <property type="protein sequence ID" value="CAD6999566.1"/>
    <property type="molecule type" value="Genomic_DNA"/>
</dbReference>
<sequence>MSANTCKKEKEKKNKKKRKKLYSAVERLICLYTCCMAIRRIQEGKQANTATIVKTLHAISSLHWQIFRERERGREREKHIAAAGNNMQHAAFNNTQHSSQVYLYVHIVHTCMSVCNALWQHKL</sequence>
<accession>A0A811UP00</accession>
<organism evidence="1 2">
    <name type="scientific">Ceratitis capitata</name>
    <name type="common">Mediterranean fruit fly</name>
    <name type="synonym">Tephritis capitata</name>
    <dbReference type="NCBI Taxonomy" id="7213"/>
    <lineage>
        <taxon>Eukaryota</taxon>
        <taxon>Metazoa</taxon>
        <taxon>Ecdysozoa</taxon>
        <taxon>Arthropoda</taxon>
        <taxon>Hexapoda</taxon>
        <taxon>Insecta</taxon>
        <taxon>Pterygota</taxon>
        <taxon>Neoptera</taxon>
        <taxon>Endopterygota</taxon>
        <taxon>Diptera</taxon>
        <taxon>Brachycera</taxon>
        <taxon>Muscomorpha</taxon>
        <taxon>Tephritoidea</taxon>
        <taxon>Tephritidae</taxon>
        <taxon>Ceratitis</taxon>
        <taxon>Ceratitis</taxon>
    </lineage>
</organism>
<comment type="caution">
    <text evidence="1">The sequence shown here is derived from an EMBL/GenBank/DDBJ whole genome shotgun (WGS) entry which is preliminary data.</text>
</comment>
<evidence type="ECO:0000313" key="1">
    <source>
        <dbReference type="EMBL" id="CAD6999566.1"/>
    </source>
</evidence>
<name>A0A811UP00_CERCA</name>
<keyword evidence="2" id="KW-1185">Reference proteome</keyword>
<dbReference type="Proteomes" id="UP000606786">
    <property type="component" value="Unassembled WGS sequence"/>
</dbReference>
<protein>
    <submittedName>
        <fullName evidence="1">(Mediterranean fruit fly) hypothetical protein</fullName>
    </submittedName>
</protein>